<evidence type="ECO:0000313" key="1">
    <source>
        <dbReference type="EMBL" id="KAH6925185.1"/>
    </source>
</evidence>
<accession>A0ACB7RS16</accession>
<name>A0ACB7RS16_HYAAI</name>
<proteinExistence type="predicted"/>
<organism evidence="1 2">
    <name type="scientific">Hyalomma asiaticum</name>
    <name type="common">Tick</name>
    <dbReference type="NCBI Taxonomy" id="266040"/>
    <lineage>
        <taxon>Eukaryota</taxon>
        <taxon>Metazoa</taxon>
        <taxon>Ecdysozoa</taxon>
        <taxon>Arthropoda</taxon>
        <taxon>Chelicerata</taxon>
        <taxon>Arachnida</taxon>
        <taxon>Acari</taxon>
        <taxon>Parasitiformes</taxon>
        <taxon>Ixodida</taxon>
        <taxon>Ixodoidea</taxon>
        <taxon>Ixodidae</taxon>
        <taxon>Hyalomminae</taxon>
        <taxon>Hyalomma</taxon>
    </lineage>
</organism>
<keyword evidence="2" id="KW-1185">Reference proteome</keyword>
<comment type="caution">
    <text evidence="1">The sequence shown here is derived from an EMBL/GenBank/DDBJ whole genome shotgun (WGS) entry which is preliminary data.</text>
</comment>
<protein>
    <submittedName>
        <fullName evidence="1">Uncharacterized protein</fullName>
    </submittedName>
</protein>
<dbReference type="EMBL" id="CM023487">
    <property type="protein sequence ID" value="KAH6925185.1"/>
    <property type="molecule type" value="Genomic_DNA"/>
</dbReference>
<sequence>MIRFSYRGHPIIRDSDLKVSVVAMIFCIVFMSVLALIVFVIAGLGGADEEDGEDAVNSTSENATSGIVVPNIHRAGGPVDPVPPPVPVAVPVEHPPKVTHAPEPSIPVLPATSEPSVKEIVCTVSHSGVTMSVYPPDRYCDYLYYCEVVLLNRELYGAVDDVSWARFKRNARTYRRVQTGVAFDHRYITARKVDGARAAIASLIRQNIKHLGLLNVVATSGELAAIVTSLKSVFERFKVIQTNSVDKKTMIAIGLYDYREVGAWTMYKKVIKEVVDTYKADTVIVITSAVPMKSEADCYAFPPTDLYSAHPKMNHSELVDPSYPYENAEAVVGLSLELGSLLYVLRKDAQDEQKIPYAACVDAGMTSQDVICQQGKYVLISRDGNLVAVAGYASTQSRKSIFLSETPSTLRDKDVVPSLLTLYTLKLTIDTGHVVVATVVIANDTFRSGGDKKIVVSVGLCLLLLGVIAAVVFLTHKTDTADVEEQEKGASEGGSDSGSGPFSPPAYSKPPATTTAKKTSICEFIRRCQSSLENFLHTLSVASTIVVVAWSEMLGDTRKEVICTVGDNAVVSIMYPPDAMCDYLYYTDVLIIDNKIRAVTVEASWFAFKEHVPRYRKTKAGISFDHRATPRAFVRFAARAESSEETRASLSPRFPPCARKAANVSDTEPSDESYVAPSGQ</sequence>
<gene>
    <name evidence="1" type="ORF">HPB50_001491</name>
</gene>
<reference evidence="1" key="1">
    <citation type="submission" date="2020-05" db="EMBL/GenBank/DDBJ databases">
        <title>Large-scale comparative analyses of tick genomes elucidate their genetic diversity and vector capacities.</title>
        <authorList>
            <person name="Jia N."/>
            <person name="Wang J."/>
            <person name="Shi W."/>
            <person name="Du L."/>
            <person name="Sun Y."/>
            <person name="Zhan W."/>
            <person name="Jiang J."/>
            <person name="Wang Q."/>
            <person name="Zhang B."/>
            <person name="Ji P."/>
            <person name="Sakyi L.B."/>
            <person name="Cui X."/>
            <person name="Yuan T."/>
            <person name="Jiang B."/>
            <person name="Yang W."/>
            <person name="Lam T.T.-Y."/>
            <person name="Chang Q."/>
            <person name="Ding S."/>
            <person name="Wang X."/>
            <person name="Zhu J."/>
            <person name="Ruan X."/>
            <person name="Zhao L."/>
            <person name="Wei J."/>
            <person name="Que T."/>
            <person name="Du C."/>
            <person name="Cheng J."/>
            <person name="Dai P."/>
            <person name="Han X."/>
            <person name="Huang E."/>
            <person name="Gao Y."/>
            <person name="Liu J."/>
            <person name="Shao H."/>
            <person name="Ye R."/>
            <person name="Li L."/>
            <person name="Wei W."/>
            <person name="Wang X."/>
            <person name="Wang C."/>
            <person name="Yang T."/>
            <person name="Huo Q."/>
            <person name="Li W."/>
            <person name="Guo W."/>
            <person name="Chen H."/>
            <person name="Zhou L."/>
            <person name="Ni X."/>
            <person name="Tian J."/>
            <person name="Zhou Y."/>
            <person name="Sheng Y."/>
            <person name="Liu T."/>
            <person name="Pan Y."/>
            <person name="Xia L."/>
            <person name="Li J."/>
            <person name="Zhao F."/>
            <person name="Cao W."/>
        </authorList>
    </citation>
    <scope>NUCLEOTIDE SEQUENCE</scope>
    <source>
        <strain evidence="1">Hyas-2018</strain>
    </source>
</reference>
<dbReference type="Proteomes" id="UP000821845">
    <property type="component" value="Chromosome 7"/>
</dbReference>
<evidence type="ECO:0000313" key="2">
    <source>
        <dbReference type="Proteomes" id="UP000821845"/>
    </source>
</evidence>